<dbReference type="PANTHER" id="PTHR48016:SF5">
    <property type="entry name" value="MITOGEN-ACTIVATED PROTEIN KINASE KINASE KINASE 5"/>
    <property type="match status" value="1"/>
</dbReference>
<proteinExistence type="inferred from homology"/>
<evidence type="ECO:0000256" key="3">
    <source>
        <dbReference type="ARBA" id="ARBA00022741"/>
    </source>
</evidence>
<gene>
    <name evidence="8" type="primary">MAPKKK5</name>
    <name evidence="8" type="ORF">PIB30_053496</name>
</gene>
<evidence type="ECO:0000313" key="9">
    <source>
        <dbReference type="Proteomes" id="UP001341840"/>
    </source>
</evidence>
<evidence type="ECO:0000256" key="2">
    <source>
        <dbReference type="ARBA" id="ARBA00022679"/>
    </source>
</evidence>
<keyword evidence="5" id="KW-0067">ATP-binding</keyword>
<name>A0ABU6ZH93_9FABA</name>
<keyword evidence="2 8" id="KW-0808">Transferase</keyword>
<evidence type="ECO:0000259" key="7">
    <source>
        <dbReference type="PROSITE" id="PS50011"/>
    </source>
</evidence>
<dbReference type="GO" id="GO:0004709">
    <property type="term" value="F:MAP kinase kinase kinase activity"/>
    <property type="evidence" value="ECO:0007669"/>
    <property type="project" value="UniProtKB-EC"/>
</dbReference>
<sequence length="115" mass="13298">MFNQLLVHPLLFIETCFSCLQLMHAVMQRDNSSDLALAVDIWSLGCTIIEMFTGKPPWSEYEGAAAMFKVMRDTPPIPEQLSSEGKDFLRHCFRRNPAERPNALMLLDHRFVKHF</sequence>
<dbReference type="EC" id="2.7.11.25" evidence="8"/>
<dbReference type="PANTHER" id="PTHR48016">
    <property type="entry name" value="MAP KINASE KINASE KINASE SSK2-RELATED-RELATED"/>
    <property type="match status" value="1"/>
</dbReference>
<dbReference type="InterPro" id="IPR011009">
    <property type="entry name" value="Kinase-like_dom_sf"/>
</dbReference>
<dbReference type="InterPro" id="IPR050538">
    <property type="entry name" value="MAP_kinase_kinase_kinase"/>
</dbReference>
<feature type="signal peptide" evidence="6">
    <location>
        <begin position="1"/>
        <end position="25"/>
    </location>
</feature>
<feature type="domain" description="Protein kinase" evidence="7">
    <location>
        <begin position="1"/>
        <end position="112"/>
    </location>
</feature>
<evidence type="ECO:0000256" key="1">
    <source>
        <dbReference type="ARBA" id="ARBA00006529"/>
    </source>
</evidence>
<dbReference type="SUPFAM" id="SSF56112">
    <property type="entry name" value="Protein kinase-like (PK-like)"/>
    <property type="match status" value="1"/>
</dbReference>
<comment type="similarity">
    <text evidence="1">Belongs to the protein kinase superfamily. STE Ser/Thr protein kinase family. MAP kinase kinase kinase subfamily.</text>
</comment>
<keyword evidence="3" id="KW-0547">Nucleotide-binding</keyword>
<organism evidence="8 9">
    <name type="scientific">Stylosanthes scabra</name>
    <dbReference type="NCBI Taxonomy" id="79078"/>
    <lineage>
        <taxon>Eukaryota</taxon>
        <taxon>Viridiplantae</taxon>
        <taxon>Streptophyta</taxon>
        <taxon>Embryophyta</taxon>
        <taxon>Tracheophyta</taxon>
        <taxon>Spermatophyta</taxon>
        <taxon>Magnoliopsida</taxon>
        <taxon>eudicotyledons</taxon>
        <taxon>Gunneridae</taxon>
        <taxon>Pentapetalae</taxon>
        <taxon>rosids</taxon>
        <taxon>fabids</taxon>
        <taxon>Fabales</taxon>
        <taxon>Fabaceae</taxon>
        <taxon>Papilionoideae</taxon>
        <taxon>50 kb inversion clade</taxon>
        <taxon>dalbergioids sensu lato</taxon>
        <taxon>Dalbergieae</taxon>
        <taxon>Pterocarpus clade</taxon>
        <taxon>Stylosanthes</taxon>
    </lineage>
</organism>
<dbReference type="InterPro" id="IPR000719">
    <property type="entry name" value="Prot_kinase_dom"/>
</dbReference>
<accession>A0ABU6ZH93</accession>
<comment type="caution">
    <text evidence="8">The sequence shown here is derived from an EMBL/GenBank/DDBJ whole genome shotgun (WGS) entry which is preliminary data.</text>
</comment>
<dbReference type="Proteomes" id="UP001341840">
    <property type="component" value="Unassembled WGS sequence"/>
</dbReference>
<evidence type="ECO:0000256" key="4">
    <source>
        <dbReference type="ARBA" id="ARBA00022777"/>
    </source>
</evidence>
<evidence type="ECO:0000313" key="8">
    <source>
        <dbReference type="EMBL" id="MED6221340.1"/>
    </source>
</evidence>
<evidence type="ECO:0000256" key="6">
    <source>
        <dbReference type="SAM" id="SignalP"/>
    </source>
</evidence>
<keyword evidence="9" id="KW-1185">Reference proteome</keyword>
<keyword evidence="6" id="KW-0732">Signal</keyword>
<reference evidence="8 9" key="1">
    <citation type="journal article" date="2023" name="Plants (Basel)">
        <title>Bridging the Gap: Combining Genomics and Transcriptomics Approaches to Understand Stylosanthes scabra, an Orphan Legume from the Brazilian Caatinga.</title>
        <authorList>
            <person name="Ferreira-Neto J.R.C."/>
            <person name="da Silva M.D."/>
            <person name="Binneck E."/>
            <person name="de Melo N.F."/>
            <person name="da Silva R.H."/>
            <person name="de Melo A.L.T.M."/>
            <person name="Pandolfi V."/>
            <person name="Bustamante F.O."/>
            <person name="Brasileiro-Vidal A.C."/>
            <person name="Benko-Iseppon A.M."/>
        </authorList>
    </citation>
    <scope>NUCLEOTIDE SEQUENCE [LARGE SCALE GENOMIC DNA]</scope>
    <source>
        <tissue evidence="8">Leaves</tissue>
    </source>
</reference>
<dbReference type="Pfam" id="PF00069">
    <property type="entry name" value="Pkinase"/>
    <property type="match status" value="1"/>
</dbReference>
<evidence type="ECO:0000256" key="5">
    <source>
        <dbReference type="ARBA" id="ARBA00022840"/>
    </source>
</evidence>
<feature type="chain" id="PRO_5046001674" evidence="6">
    <location>
        <begin position="26"/>
        <end position="115"/>
    </location>
</feature>
<dbReference type="PROSITE" id="PS50011">
    <property type="entry name" value="PROTEIN_KINASE_DOM"/>
    <property type="match status" value="1"/>
</dbReference>
<protein>
    <submittedName>
        <fullName evidence="8">Mitogen-activated protein kinase kinase kinase 5, variant 2</fullName>
        <ecNumber evidence="8">2.7.11.25</ecNumber>
    </submittedName>
</protein>
<dbReference type="EMBL" id="JASCZI010272258">
    <property type="protein sequence ID" value="MED6221340.1"/>
    <property type="molecule type" value="Genomic_DNA"/>
</dbReference>
<dbReference type="Gene3D" id="1.10.510.10">
    <property type="entry name" value="Transferase(Phosphotransferase) domain 1"/>
    <property type="match status" value="1"/>
</dbReference>
<keyword evidence="4 8" id="KW-0418">Kinase</keyword>